<gene>
    <name evidence="3" type="primary">rluC_4</name>
    <name evidence="3" type="ORF">GALL_105530</name>
</gene>
<dbReference type="CDD" id="cd02869">
    <property type="entry name" value="PseudoU_synth_RluA_like"/>
    <property type="match status" value="1"/>
</dbReference>
<dbReference type="InterPro" id="IPR006224">
    <property type="entry name" value="PsdUridine_synth_RluA-like_CS"/>
</dbReference>
<dbReference type="PROSITE" id="PS01129">
    <property type="entry name" value="PSI_RLU"/>
    <property type="match status" value="1"/>
</dbReference>
<dbReference type="EC" id="5.4.99.24" evidence="3"/>
<proteinExistence type="inferred from homology"/>
<dbReference type="InterPro" id="IPR050188">
    <property type="entry name" value="RluA_PseudoU_synthase"/>
</dbReference>
<dbReference type="Pfam" id="PF00849">
    <property type="entry name" value="PseudoU_synth_2"/>
    <property type="match status" value="1"/>
</dbReference>
<dbReference type="GO" id="GO:0000455">
    <property type="term" value="P:enzyme-directed rRNA pseudouridine synthesis"/>
    <property type="evidence" value="ECO:0007669"/>
    <property type="project" value="TreeGrafter"/>
</dbReference>
<keyword evidence="3" id="KW-0413">Isomerase</keyword>
<evidence type="ECO:0000313" key="3">
    <source>
        <dbReference type="EMBL" id="OIR07297.1"/>
    </source>
</evidence>
<accession>A0A1J5SFS7</accession>
<comment type="similarity">
    <text evidence="1">Belongs to the pseudouridine synthase RluA family.</text>
</comment>
<dbReference type="Gene3D" id="3.30.2350.10">
    <property type="entry name" value="Pseudouridine synthase"/>
    <property type="match status" value="1"/>
</dbReference>
<evidence type="ECO:0000259" key="2">
    <source>
        <dbReference type="Pfam" id="PF00849"/>
    </source>
</evidence>
<dbReference type="EMBL" id="MLJW01000038">
    <property type="protein sequence ID" value="OIR07297.1"/>
    <property type="molecule type" value="Genomic_DNA"/>
</dbReference>
<dbReference type="InterPro" id="IPR006145">
    <property type="entry name" value="PsdUridine_synth_RsuA/RluA"/>
</dbReference>
<organism evidence="3">
    <name type="scientific">mine drainage metagenome</name>
    <dbReference type="NCBI Taxonomy" id="410659"/>
    <lineage>
        <taxon>unclassified sequences</taxon>
        <taxon>metagenomes</taxon>
        <taxon>ecological metagenomes</taxon>
    </lineage>
</organism>
<comment type="caution">
    <text evidence="3">The sequence shown here is derived from an EMBL/GenBank/DDBJ whole genome shotgun (WGS) entry which is preliminary data.</text>
</comment>
<protein>
    <submittedName>
        <fullName evidence="3">Ribosomal large subunit pseudouridine synthase C</fullName>
        <ecNumber evidence="3">5.4.99.24</ecNumber>
    </submittedName>
</protein>
<name>A0A1J5SFS7_9ZZZZ</name>
<dbReference type="AlphaFoldDB" id="A0A1J5SFS7"/>
<dbReference type="PANTHER" id="PTHR21600">
    <property type="entry name" value="MITOCHONDRIAL RNA PSEUDOURIDINE SYNTHASE"/>
    <property type="match status" value="1"/>
</dbReference>
<dbReference type="GO" id="GO:0160141">
    <property type="term" value="F:23S rRNA pseudouridine(955/2504/2580) synthase activity"/>
    <property type="evidence" value="ECO:0007669"/>
    <property type="project" value="UniProtKB-EC"/>
</dbReference>
<feature type="domain" description="Pseudouridine synthase RsuA/RluA-like" evidence="2">
    <location>
        <begin position="26"/>
        <end position="181"/>
    </location>
</feature>
<reference evidence="3" key="1">
    <citation type="submission" date="2016-10" db="EMBL/GenBank/DDBJ databases">
        <title>Sequence of Gallionella enrichment culture.</title>
        <authorList>
            <person name="Poehlein A."/>
            <person name="Muehling M."/>
            <person name="Daniel R."/>
        </authorList>
    </citation>
    <scope>NUCLEOTIDE SEQUENCE</scope>
</reference>
<evidence type="ECO:0000256" key="1">
    <source>
        <dbReference type="ARBA" id="ARBA00010876"/>
    </source>
</evidence>
<dbReference type="PANTHER" id="PTHR21600:SF87">
    <property type="entry name" value="RNA PSEUDOURIDYLATE SYNTHASE DOMAIN-CONTAINING PROTEIN 1"/>
    <property type="match status" value="1"/>
</dbReference>
<sequence>MPSVPGPDLPLGDGVALLVRDASGLMAFAKPAGVLSHPNSRDDIERALVRAPYSLERECYEGASGGRLWLLNRLDSATSGVILAADSAGLASAIREQFRRKTVRKIYNALVFGAPSVPAQVWRDRLAVDKRGGKIRTSGAGNIPCESRMQLLRRRRGQPLLSLIRLEPRTGRSHQLRVQCALHGLPIVGDATYGDFGANRLLAKATGQKRLFLHSLETAFEYEWDGRTHRFEAQAPLPGEFSALLEG</sequence>
<dbReference type="InterPro" id="IPR020103">
    <property type="entry name" value="PsdUridine_synth_cat_dom_sf"/>
</dbReference>
<dbReference type="GO" id="GO:0003723">
    <property type="term" value="F:RNA binding"/>
    <property type="evidence" value="ECO:0007669"/>
    <property type="project" value="InterPro"/>
</dbReference>
<dbReference type="SUPFAM" id="SSF55120">
    <property type="entry name" value="Pseudouridine synthase"/>
    <property type="match status" value="1"/>
</dbReference>